<dbReference type="STRING" id="195883.A0A482WXP8"/>
<keyword evidence="5" id="KW-1185">Reference proteome</keyword>
<dbReference type="InterPro" id="IPR036770">
    <property type="entry name" value="Ankyrin_rpt-contain_sf"/>
</dbReference>
<evidence type="ECO:0000313" key="4">
    <source>
        <dbReference type="EMBL" id="RZF38294.1"/>
    </source>
</evidence>
<dbReference type="PANTHER" id="PTHR24173:SF85">
    <property type="entry name" value="PROTEIN FEM-1 HOMOLOG CG6966"/>
    <property type="match status" value="1"/>
</dbReference>
<dbReference type="PROSITE" id="PS50297">
    <property type="entry name" value="ANK_REP_REGION"/>
    <property type="match status" value="5"/>
</dbReference>
<dbReference type="SUPFAM" id="SSF48403">
    <property type="entry name" value="Ankyrin repeat"/>
    <property type="match status" value="1"/>
</dbReference>
<evidence type="ECO:0000256" key="2">
    <source>
        <dbReference type="ARBA" id="ARBA00023043"/>
    </source>
</evidence>
<dbReference type="InParanoid" id="A0A482WXP8"/>
<dbReference type="PANTHER" id="PTHR24173">
    <property type="entry name" value="ANKYRIN REPEAT CONTAINING"/>
    <property type="match status" value="1"/>
</dbReference>
<dbReference type="PROSITE" id="PS50088">
    <property type="entry name" value="ANK_REPEAT"/>
    <property type="match status" value="5"/>
</dbReference>
<dbReference type="GO" id="GO:0000151">
    <property type="term" value="C:ubiquitin ligase complex"/>
    <property type="evidence" value="ECO:0007669"/>
    <property type="project" value="TreeGrafter"/>
</dbReference>
<protein>
    <submittedName>
        <fullName evidence="4">Uncharacterized protein</fullName>
    </submittedName>
</protein>
<proteinExistence type="predicted"/>
<dbReference type="AlphaFoldDB" id="A0A482WXP8"/>
<evidence type="ECO:0000256" key="3">
    <source>
        <dbReference type="PROSITE-ProRule" id="PRU00023"/>
    </source>
</evidence>
<feature type="repeat" description="ANK" evidence="3">
    <location>
        <begin position="56"/>
        <end position="88"/>
    </location>
</feature>
<dbReference type="EMBL" id="QKKF02022714">
    <property type="protein sequence ID" value="RZF38294.1"/>
    <property type="molecule type" value="Genomic_DNA"/>
</dbReference>
<keyword evidence="1" id="KW-0677">Repeat</keyword>
<comment type="caution">
    <text evidence="4">The sequence shown here is derived from an EMBL/GenBank/DDBJ whole genome shotgun (WGS) entry which is preliminary data.</text>
</comment>
<dbReference type="Proteomes" id="UP000291343">
    <property type="component" value="Unassembled WGS sequence"/>
</dbReference>
<dbReference type="SMR" id="A0A482WXP8"/>
<dbReference type="GO" id="GO:0006511">
    <property type="term" value="P:ubiquitin-dependent protein catabolic process"/>
    <property type="evidence" value="ECO:0007669"/>
    <property type="project" value="TreeGrafter"/>
</dbReference>
<name>A0A482WXP8_LAOST</name>
<organism evidence="4 5">
    <name type="scientific">Laodelphax striatellus</name>
    <name type="common">Small brown planthopper</name>
    <name type="synonym">Delphax striatella</name>
    <dbReference type="NCBI Taxonomy" id="195883"/>
    <lineage>
        <taxon>Eukaryota</taxon>
        <taxon>Metazoa</taxon>
        <taxon>Ecdysozoa</taxon>
        <taxon>Arthropoda</taxon>
        <taxon>Hexapoda</taxon>
        <taxon>Insecta</taxon>
        <taxon>Pterygota</taxon>
        <taxon>Neoptera</taxon>
        <taxon>Paraneoptera</taxon>
        <taxon>Hemiptera</taxon>
        <taxon>Auchenorrhyncha</taxon>
        <taxon>Fulgoroidea</taxon>
        <taxon>Delphacidae</taxon>
        <taxon>Criomorphinae</taxon>
        <taxon>Laodelphax</taxon>
    </lineage>
</organism>
<sequence>MNTFTPTFNLMNVVLGPICMNLGRDPLMNKRKNLRCIVFVHQHRQDSLVFEGETIEGAPPLWCASAAGHLGVVRFLVQRGARINATTRTHSTPLRAACFDGHFEIVKFLIANGANIEVSNRHGHTCLMIACYKGHYKIAQYLLSLGAHVNTKSVKGNTALHDCAESGSLDILKMLIRFGATIDVDCYGMTPLLAASVTGHTDIVEYLITYEDRVSRQECIDALELLGATYVDKKRDMFGALELWKRAMLLR</sequence>
<feature type="repeat" description="ANK" evidence="3">
    <location>
        <begin position="89"/>
        <end position="121"/>
    </location>
</feature>
<keyword evidence="2 3" id="KW-0040">ANK repeat</keyword>
<evidence type="ECO:0000313" key="5">
    <source>
        <dbReference type="Proteomes" id="UP000291343"/>
    </source>
</evidence>
<feature type="repeat" description="ANK" evidence="3">
    <location>
        <begin position="187"/>
        <end position="219"/>
    </location>
</feature>
<dbReference type="SMART" id="SM00248">
    <property type="entry name" value="ANK"/>
    <property type="match status" value="5"/>
</dbReference>
<dbReference type="Gene3D" id="1.25.40.20">
    <property type="entry name" value="Ankyrin repeat-containing domain"/>
    <property type="match status" value="2"/>
</dbReference>
<dbReference type="InterPro" id="IPR002110">
    <property type="entry name" value="Ankyrin_rpt"/>
</dbReference>
<feature type="repeat" description="ANK" evidence="3">
    <location>
        <begin position="155"/>
        <end position="187"/>
    </location>
</feature>
<reference evidence="4 5" key="1">
    <citation type="journal article" date="2017" name="Gigascience">
        <title>Genome sequence of the small brown planthopper, Laodelphax striatellus.</title>
        <authorList>
            <person name="Zhu J."/>
            <person name="Jiang F."/>
            <person name="Wang X."/>
            <person name="Yang P."/>
            <person name="Bao Y."/>
            <person name="Zhao W."/>
            <person name="Wang W."/>
            <person name="Lu H."/>
            <person name="Wang Q."/>
            <person name="Cui N."/>
            <person name="Li J."/>
            <person name="Chen X."/>
            <person name="Luo L."/>
            <person name="Yu J."/>
            <person name="Kang L."/>
            <person name="Cui F."/>
        </authorList>
    </citation>
    <scope>NUCLEOTIDE SEQUENCE [LARGE SCALE GENOMIC DNA]</scope>
    <source>
        <strain evidence="4">Lst14</strain>
    </source>
</reference>
<feature type="repeat" description="ANK" evidence="3">
    <location>
        <begin position="122"/>
        <end position="154"/>
    </location>
</feature>
<gene>
    <name evidence="4" type="ORF">LSTR_LSTR007892</name>
</gene>
<dbReference type="OrthoDB" id="4429489at2759"/>
<accession>A0A482WXP8</accession>
<dbReference type="Pfam" id="PF12796">
    <property type="entry name" value="Ank_2"/>
    <property type="match status" value="2"/>
</dbReference>
<evidence type="ECO:0000256" key="1">
    <source>
        <dbReference type="ARBA" id="ARBA00022737"/>
    </source>
</evidence>